<feature type="compositionally biased region" description="Basic and acidic residues" evidence="1">
    <location>
        <begin position="265"/>
        <end position="274"/>
    </location>
</feature>
<feature type="compositionally biased region" description="Basic and acidic residues" evidence="1">
    <location>
        <begin position="216"/>
        <end position="226"/>
    </location>
</feature>
<feature type="region of interest" description="Disordered" evidence="1">
    <location>
        <begin position="1187"/>
        <end position="1214"/>
    </location>
</feature>
<feature type="compositionally biased region" description="Polar residues" evidence="1">
    <location>
        <begin position="334"/>
        <end position="345"/>
    </location>
</feature>
<dbReference type="OrthoDB" id="5595797at2759"/>
<feature type="compositionally biased region" description="Polar residues" evidence="1">
    <location>
        <begin position="98"/>
        <end position="121"/>
    </location>
</feature>
<feature type="compositionally biased region" description="Polar residues" evidence="1">
    <location>
        <begin position="462"/>
        <end position="473"/>
    </location>
</feature>
<feature type="region of interest" description="Disordered" evidence="1">
    <location>
        <begin position="23"/>
        <end position="377"/>
    </location>
</feature>
<dbReference type="EMBL" id="CR382138">
    <property type="protein sequence ID" value="CAG89602.2"/>
    <property type="molecule type" value="Genomic_DNA"/>
</dbReference>
<dbReference type="KEGG" id="dha:DEHA2F19976g"/>
<evidence type="ECO:0000259" key="2">
    <source>
        <dbReference type="Pfam" id="PF11223"/>
    </source>
</evidence>
<feature type="compositionally biased region" description="Polar residues" evidence="1">
    <location>
        <begin position="424"/>
        <end position="435"/>
    </location>
</feature>
<dbReference type="Proteomes" id="UP000000599">
    <property type="component" value="Chromosome F"/>
</dbReference>
<dbReference type="OMA" id="HEPTDEI"/>
<feature type="domain" description="DUF3020" evidence="2">
    <location>
        <begin position="1003"/>
        <end position="1051"/>
    </location>
</feature>
<feature type="compositionally biased region" description="Polar residues" evidence="1">
    <location>
        <begin position="725"/>
        <end position="741"/>
    </location>
</feature>
<sequence>MSMENDGDTDNIELNKAIADSISSLKYQQDEHEKEDDKSDHADDIDLENAIGDVFNQFDFGDTQAKNEEDEQRAHEDKEDDDLELNKAIGNALGSMDVNKQQTSEVSQSTTDANAEVNASGSDDKESSSQNDDGLEEAIGNAFSSLEDKPEIHSDTNHKIPKDDEQKEDSYERTGGGLNEGEGEGENEEEEEENDDDLEKAIRDAFESNQQTQNEGRTDSETHTENDSIIAAHVPPISMDSDKHDRIESERLDEVIDGAFSTLENSDHQRRTSAEPDNDEDLNRAIANAFSGITENNNSHDTSEKDDRDGDDLDLNEAIGNAFKNISELGGTNDGSKSESQIQTDANERQDDSYGKHVPDEVQRRGSRSEKLTNTINNVLDEFIPGKDENKGSSTKDDDLHDAISASFKQLMGEDDTKNDKEVSQVSHVSEAQQPSKDDKHDNMDAFMENVISEAFRNVAEQTNDSQDVSASSKRSEHEKQGETGFDLTNLVQNMVNQMSHTEENTKSNQGGLPISDDILQELALEITNQVQDQLEDESHKKSKTITDMPQIDENVLAHFQNEAYKDDTNDSDKLDTNKTSTEDNTLQAVLATAVRNAIESNTTTLNDPNRRLSLSQGTKQDNETEDLEQLQMNDILQNAFNMAMENPHDLLTNLEMEDENDEHQNKADAHSTTARSQSNQVATALAKLPHPLPASTTTFLESLNRSNDIDLSGPSSNRKKKSQNRLSNMSTSSEPISSQTDRISAVAKNIMSNFANKSLTLNSRDEAKKNSLSIAETLALHRSSMNSGPRRDYSSIESLDGALRSESSSSSNSDAINSQVSNVLSSLSSRINSAASNSGTDYNLLQVIRQMTSALTSRPSTSSSSYLLPTTTPSVTDIIMSYKDKKDESAIISPLVLAKKFLEDKQMAPSYGKAVSLIDNVLELFNSNSTSESQIDPSMRDTSFASSQLNLDIVKPEFITSISNSVASAISSFSSRSKKGSIFGERFKTDSPEYKERIRLENRERKKRWREENAERNKDNDLRSRVLKRATLMFGEKDTPDKKSWVDDEFNKRREKRIAKQKKDDYERQSKGYTDDDNFDRKSFRDKEPNALVHDPNLIRPVTDIFNIVSNFNHNEDPDAALAATSAATATAAAIYANTHNTTNSKLVESAVSKILLSLMENSHSVGQEERIASLSKGVTSSFKLETSPTSLSTTNKQTLPSKLPDSELTSLVKTTPTSTSGILNRLSATIRGFSPSTLSSLSNSDNAPSSLLQLQNLTLNNDKDDNLQKRKTSEPLPHDTKRSKPSSPLSEPKAFIEDTDAAESSSISNIASNLDSIRNAISNTNNSHLWSSSNALKMPHYKKPDVFSAISVNPNSNDDNIDPAIKKEYPTLSLASTSPFISNKSNYLAGSRSLSNSTIAEASIGLRKPGSFQRPSYSKPDKNKTQKGFGYPPLHSTSFKDN</sequence>
<accession>Q6BKQ7</accession>
<dbReference type="InterPro" id="IPR021386">
    <property type="entry name" value="SPP41_DUF3020"/>
</dbReference>
<feature type="compositionally biased region" description="Basic and acidic residues" evidence="1">
    <location>
        <begin position="28"/>
        <end position="44"/>
    </location>
</feature>
<dbReference type="Pfam" id="PF23625">
    <property type="entry name" value="UIM_2"/>
    <property type="match status" value="4"/>
</dbReference>
<dbReference type="InParanoid" id="Q6BKQ7"/>
<gene>
    <name evidence="3" type="ordered locus">DEHA2F19976g</name>
</gene>
<feature type="region of interest" description="Disordered" evidence="1">
    <location>
        <begin position="1059"/>
        <end position="1084"/>
    </location>
</feature>
<dbReference type="VEuPathDB" id="FungiDB:DEHA2F19976g"/>
<protein>
    <submittedName>
        <fullName evidence="3">DEHA2F19976p</fullName>
    </submittedName>
</protein>
<feature type="compositionally biased region" description="Acidic residues" evidence="1">
    <location>
        <begin position="181"/>
        <end position="198"/>
    </location>
</feature>
<feature type="compositionally biased region" description="Basic and acidic residues" evidence="1">
    <location>
        <begin position="240"/>
        <end position="254"/>
    </location>
</feature>
<feature type="region of interest" description="Disordered" evidence="1">
    <location>
        <begin position="706"/>
        <end position="741"/>
    </location>
</feature>
<feature type="region of interest" description="Disordered" evidence="1">
    <location>
        <begin position="659"/>
        <end position="679"/>
    </location>
</feature>
<feature type="compositionally biased region" description="Basic and acidic residues" evidence="1">
    <location>
        <begin position="146"/>
        <end position="172"/>
    </location>
</feature>
<feature type="region of interest" description="Disordered" evidence="1">
    <location>
        <begin position="462"/>
        <end position="483"/>
    </location>
</feature>
<reference evidence="3 4" key="1">
    <citation type="journal article" date="2004" name="Nature">
        <title>Genome evolution in yeasts.</title>
        <authorList>
            <consortium name="Genolevures"/>
            <person name="Dujon B."/>
            <person name="Sherman D."/>
            <person name="Fischer G."/>
            <person name="Durrens P."/>
            <person name="Casaregola S."/>
            <person name="Lafontaine I."/>
            <person name="de Montigny J."/>
            <person name="Marck C."/>
            <person name="Neuveglise C."/>
            <person name="Talla E."/>
            <person name="Goffard N."/>
            <person name="Frangeul L."/>
            <person name="Aigle M."/>
            <person name="Anthouard V."/>
            <person name="Babour A."/>
            <person name="Barbe V."/>
            <person name="Barnay S."/>
            <person name="Blanchin S."/>
            <person name="Beckerich J.M."/>
            <person name="Beyne E."/>
            <person name="Bleykasten C."/>
            <person name="Boisrame A."/>
            <person name="Boyer J."/>
            <person name="Cattolico L."/>
            <person name="Confanioleri F."/>
            <person name="de Daruvar A."/>
            <person name="Despons L."/>
            <person name="Fabre E."/>
            <person name="Fairhead C."/>
            <person name="Ferry-Dumazet H."/>
            <person name="Groppi A."/>
            <person name="Hantraye F."/>
            <person name="Hennequin C."/>
            <person name="Jauniaux N."/>
            <person name="Joyet P."/>
            <person name="Kachouri R."/>
            <person name="Kerrest A."/>
            <person name="Koszul R."/>
            <person name="Lemaire M."/>
            <person name="Lesur I."/>
            <person name="Ma L."/>
            <person name="Muller H."/>
            <person name="Nicaud J.M."/>
            <person name="Nikolski M."/>
            <person name="Oztas S."/>
            <person name="Ozier-Kalogeropoulos O."/>
            <person name="Pellenz S."/>
            <person name="Potier S."/>
            <person name="Richard G.F."/>
            <person name="Straub M.L."/>
            <person name="Suleau A."/>
            <person name="Swennene D."/>
            <person name="Tekaia F."/>
            <person name="Wesolowski-Louvel M."/>
            <person name="Westhof E."/>
            <person name="Wirth B."/>
            <person name="Zeniou-Meyer M."/>
            <person name="Zivanovic I."/>
            <person name="Bolotin-Fukuhara M."/>
            <person name="Thierry A."/>
            <person name="Bouchier C."/>
            <person name="Caudron B."/>
            <person name="Scarpelli C."/>
            <person name="Gaillardin C."/>
            <person name="Weissenbach J."/>
            <person name="Wincker P."/>
            <person name="Souciet J.L."/>
        </authorList>
    </citation>
    <scope>NUCLEOTIDE SEQUENCE [LARGE SCALE GENOMIC DNA]</scope>
    <source>
        <strain evidence="4">ATCC 36239 / CBS 767 / BCRC 21394 / JCM 1990 / NBRC 0083 / IGC 2968</strain>
    </source>
</reference>
<feature type="region of interest" description="Disordered" evidence="1">
    <location>
        <begin position="411"/>
        <end position="442"/>
    </location>
</feature>
<dbReference type="GeneID" id="2904033"/>
<keyword evidence="4" id="KW-1185">Reference proteome</keyword>
<evidence type="ECO:0000313" key="3">
    <source>
        <dbReference type="EMBL" id="CAG89602.2"/>
    </source>
</evidence>
<feature type="compositionally biased region" description="Basic and acidic residues" evidence="1">
    <location>
        <begin position="346"/>
        <end position="371"/>
    </location>
</feature>
<feature type="region of interest" description="Disordered" evidence="1">
    <location>
        <begin position="1261"/>
        <end position="1294"/>
    </location>
</feature>
<name>Q6BKQ7_DEBHA</name>
<evidence type="ECO:0000313" key="4">
    <source>
        <dbReference type="Proteomes" id="UP000000599"/>
    </source>
</evidence>
<feature type="region of interest" description="Disordered" evidence="1">
    <location>
        <begin position="600"/>
        <end position="625"/>
    </location>
</feature>
<dbReference type="Pfam" id="PF11223">
    <property type="entry name" value="DUF3020"/>
    <property type="match status" value="1"/>
</dbReference>
<feature type="region of interest" description="Disordered" evidence="1">
    <location>
        <begin position="1406"/>
        <end position="1444"/>
    </location>
</feature>
<dbReference type="RefSeq" id="XP_461214.2">
    <property type="nucleotide sequence ID" value="XM_461214.1"/>
</dbReference>
<organism evidence="3 4">
    <name type="scientific">Debaryomyces hansenii (strain ATCC 36239 / CBS 767 / BCRC 21394 / JCM 1990 / NBRC 0083 / IGC 2968)</name>
    <name type="common">Yeast</name>
    <name type="synonym">Torulaspora hansenii</name>
    <dbReference type="NCBI Taxonomy" id="284592"/>
    <lineage>
        <taxon>Eukaryota</taxon>
        <taxon>Fungi</taxon>
        <taxon>Dikarya</taxon>
        <taxon>Ascomycota</taxon>
        <taxon>Saccharomycotina</taxon>
        <taxon>Pichiomycetes</taxon>
        <taxon>Debaryomycetaceae</taxon>
        <taxon>Debaryomyces</taxon>
    </lineage>
</organism>
<dbReference type="HOGENOM" id="CLU_251683_0_0_1"/>
<feature type="compositionally biased region" description="Polar residues" evidence="1">
    <location>
        <begin position="1187"/>
        <end position="1202"/>
    </location>
</feature>
<proteinExistence type="predicted"/>
<feature type="compositionally biased region" description="Polar residues" evidence="1">
    <location>
        <begin position="291"/>
        <end position="300"/>
    </location>
</feature>
<feature type="compositionally biased region" description="Basic and acidic residues" evidence="1">
    <location>
        <begin position="1263"/>
        <end position="1284"/>
    </location>
</feature>
<dbReference type="eggNOG" id="ENOG502S97X">
    <property type="taxonomic scope" value="Eukaryota"/>
</dbReference>
<evidence type="ECO:0000256" key="1">
    <source>
        <dbReference type="SAM" id="MobiDB-lite"/>
    </source>
</evidence>
<feature type="compositionally biased region" description="Basic and acidic residues" evidence="1">
    <location>
        <begin position="1062"/>
        <end position="1084"/>
    </location>
</feature>
<feature type="compositionally biased region" description="Polar residues" evidence="1">
    <location>
        <begin position="600"/>
        <end position="620"/>
    </location>
</feature>